<evidence type="ECO:0000256" key="2">
    <source>
        <dbReference type="ARBA" id="ARBA00007373"/>
    </source>
</evidence>
<evidence type="ECO:0000256" key="5">
    <source>
        <dbReference type="SAM" id="MobiDB-lite"/>
    </source>
</evidence>
<dbReference type="InterPro" id="IPR004870">
    <property type="entry name" value="Nucleoporin_Nup155"/>
</dbReference>
<dbReference type="InterPro" id="IPR042537">
    <property type="entry name" value="Nucleoporin_Nup155_C_2"/>
</dbReference>
<gene>
    <name evidence="8" type="ORF">PROFUN_03798</name>
</gene>
<dbReference type="Pfam" id="PF03177">
    <property type="entry name" value="Nucleoporin_C"/>
    <property type="match status" value="1"/>
</dbReference>
<keyword evidence="9" id="KW-1185">Reference proteome</keyword>
<dbReference type="GO" id="GO:0017056">
    <property type="term" value="F:structural constituent of nuclear pore"/>
    <property type="evidence" value="ECO:0007669"/>
    <property type="project" value="InterPro"/>
</dbReference>
<evidence type="ECO:0000256" key="1">
    <source>
        <dbReference type="ARBA" id="ARBA00004123"/>
    </source>
</evidence>
<dbReference type="InterPro" id="IPR007187">
    <property type="entry name" value="Nucleoporin_Nup133/Nup155_C"/>
</dbReference>
<dbReference type="GO" id="GO:0044611">
    <property type="term" value="C:nuclear pore inner ring"/>
    <property type="evidence" value="ECO:0007669"/>
    <property type="project" value="TreeGrafter"/>
</dbReference>
<proteinExistence type="inferred from homology"/>
<evidence type="ECO:0000259" key="7">
    <source>
        <dbReference type="Pfam" id="PF08801"/>
    </source>
</evidence>
<dbReference type="Gene3D" id="1.25.40.440">
    <property type="entry name" value="Nucleoporin, helical domain, central subdomain"/>
    <property type="match status" value="1"/>
</dbReference>
<dbReference type="Gene3D" id="1.20.58.1780">
    <property type="match status" value="1"/>
</dbReference>
<protein>
    <submittedName>
        <fullName evidence="8">Nucleoporin</fullName>
    </submittedName>
</protein>
<comment type="subcellular location">
    <subcellularLocation>
        <location evidence="1">Nucleus</location>
    </subcellularLocation>
</comment>
<dbReference type="STRING" id="1890364.A0A2P6NI54"/>
<dbReference type="InterPro" id="IPR042533">
    <property type="entry name" value="Nucleoporin_Nup155_C_1"/>
</dbReference>
<keyword evidence="3" id="KW-0813">Transport</keyword>
<dbReference type="Pfam" id="PF08801">
    <property type="entry name" value="Nucleoporin_N"/>
    <property type="match status" value="1"/>
</dbReference>
<dbReference type="GO" id="GO:0000972">
    <property type="term" value="P:transcription-dependent tethering of RNA polymerase II gene DNA at nuclear periphery"/>
    <property type="evidence" value="ECO:0007669"/>
    <property type="project" value="TreeGrafter"/>
</dbReference>
<dbReference type="InterPro" id="IPR042538">
    <property type="entry name" value="Nucleoporin_Nup155_C_3"/>
</dbReference>
<comment type="caution">
    <text evidence="8">The sequence shown here is derived from an EMBL/GenBank/DDBJ whole genome shotgun (WGS) entry which is preliminary data.</text>
</comment>
<evidence type="ECO:0000259" key="6">
    <source>
        <dbReference type="Pfam" id="PF03177"/>
    </source>
</evidence>
<dbReference type="GO" id="GO:0006405">
    <property type="term" value="P:RNA export from nucleus"/>
    <property type="evidence" value="ECO:0007669"/>
    <property type="project" value="TreeGrafter"/>
</dbReference>
<evidence type="ECO:0000256" key="4">
    <source>
        <dbReference type="ARBA" id="ARBA00023242"/>
    </source>
</evidence>
<dbReference type="GO" id="GO:0036228">
    <property type="term" value="P:protein localization to nuclear inner membrane"/>
    <property type="evidence" value="ECO:0007669"/>
    <property type="project" value="TreeGrafter"/>
</dbReference>
<dbReference type="PANTHER" id="PTHR10350">
    <property type="entry name" value="NUCLEAR PORE COMPLEX PROTEIN NUP155"/>
    <property type="match status" value="1"/>
</dbReference>
<dbReference type="InParanoid" id="A0A2P6NI54"/>
<sequence length="1298" mass="146859">MDTYGDYRNTGPSKYRKTSSSFGLPTVRARYNGDVPEDFLVDKALSLVENQGMKHDKNTFLLDASSTGHNSTATEGYQIVPDEGPLPQFIKAGMASVPDYINNKIREAVQYLSFPGLLPQISRAFVTADSKLYFWNYFDGSDFVCFEEVKQIISNVGLVAPKSGIFPQQTEWILVVSTSVEILLIEILGISIASMEARLSEYSVASDDVQMTKIVGTKEGRIFMGGLDGHLYEILYGVKEHFFQKKCRKICHTSNGLLSIFKFGQGDPIQDVVVDDSRRLVYTLTKSKSEIQVYSLGEKGDDFIPKYKCKDLYFTIKRELPNIKEFRVINVFPITETESKQYQLQAITDSGIRIFLSTSQDAFSISGSNNTLSVRAVKLAPANRSQAIQTAQSGSPYPQQSSSPFAGTPMHDRFLTERLIHNQTVEPLEQELEEVSRSLYSKNVTILNVCPSEDQSTLIFISLDPKLCTNLWAENASENASFLCKAPGGVWDLSEDENNMNKTSIYYRNISSTREGSIHNEIITQHFLPAKQYILLTSFHTHVLSKMRPIDNLVRILNSSNGKIDHRVKLFIEEYGHIQTCIMAILLASTNVETVDAKHPNLRNWATSLSLECSRQASAERANNSSMFGFFQPSTASMTVGQISVALLLHRYLRPILHTTIITHATGKSAQFTFSPQEMGEIAQYLSSLKDFINQNPQVISKGSRGGNTNENFDAEEEARLSDGLHLLINRSLQAVLFLQNVNDFIFPNILQQLTSNGYGILSGMTVKEFMKEQGQKAAQELLQTITSLSNRMDTGEELLSQILQKNSQFYFSTADRDRLQAEECLEKAKNTPVESERTNLLNQSVQLYKKAATGNASIDNVVREYKALNYPTGIVEVALAQANKGIISSENSARFFLNNCPEGDADLRREFDRRRNYYGYVLSLLHESFDQGNESFQSMRSEIIPIIKKSNDVCLHYVIYDWYISMDEKAKLIQDFKGMTTAHLENYLNGKGTIDDLEILTTLYTANEKWGAASKTFAQLSSLPNVPLHQRSNYILRAYSLCKLANFHINDHNYATLIQDKVILVQLQMKIKDALSESRDIQYQTAARELEESDVMEISKLYRYTQTFGLHELQLEVLKNAETVDQSISNCIQENWRKIIRQEPTMASLSNKVKSLGDILGHSEAFPVEFLIAEMEKENMTNGKEERDAPWVIHTMLNLRISFRELVRIYDQLLDSSEWNEKAKMGHIGEMIVVLVKMWRENIRSMGPKDANYNKETNDFTRVVESVLTKRSSQLKSVGEEEVAQSMLELRKFLSGK</sequence>
<dbReference type="OrthoDB" id="17391at2759"/>
<dbReference type="Gene3D" id="1.25.40.450">
    <property type="entry name" value="Nucleoporin, helical domain, N-terminal subdomain"/>
    <property type="match status" value="1"/>
</dbReference>
<organism evidence="8 9">
    <name type="scientific">Planoprotostelium fungivorum</name>
    <dbReference type="NCBI Taxonomy" id="1890364"/>
    <lineage>
        <taxon>Eukaryota</taxon>
        <taxon>Amoebozoa</taxon>
        <taxon>Evosea</taxon>
        <taxon>Variosea</taxon>
        <taxon>Cavosteliida</taxon>
        <taxon>Cavosteliaceae</taxon>
        <taxon>Planoprotostelium</taxon>
    </lineage>
</organism>
<name>A0A2P6NI54_9EUKA</name>
<dbReference type="EMBL" id="MDYQ01000078">
    <property type="protein sequence ID" value="PRP83643.1"/>
    <property type="molecule type" value="Genomic_DNA"/>
</dbReference>
<feature type="domain" description="Nucleoporin Nup133/Nup155-like N-terminal" evidence="7">
    <location>
        <begin position="93"/>
        <end position="386"/>
    </location>
</feature>
<evidence type="ECO:0000313" key="8">
    <source>
        <dbReference type="EMBL" id="PRP83643.1"/>
    </source>
</evidence>
<feature type="domain" description="Nucleoporin Nup133/Nup155-like C-terminal" evidence="6">
    <location>
        <begin position="645"/>
        <end position="1263"/>
    </location>
</feature>
<feature type="region of interest" description="Disordered" evidence="5">
    <location>
        <begin position="1"/>
        <end position="20"/>
    </location>
</feature>
<keyword evidence="4" id="KW-0539">Nucleus</keyword>
<dbReference type="Gene3D" id="1.20.120.1880">
    <property type="entry name" value="Nucleoporin, helical C-terminal domain"/>
    <property type="match status" value="1"/>
</dbReference>
<evidence type="ECO:0000256" key="3">
    <source>
        <dbReference type="ARBA" id="ARBA00022448"/>
    </source>
</evidence>
<dbReference type="Proteomes" id="UP000241769">
    <property type="component" value="Unassembled WGS sequence"/>
</dbReference>
<accession>A0A2P6NI54</accession>
<evidence type="ECO:0000313" key="9">
    <source>
        <dbReference type="Proteomes" id="UP000241769"/>
    </source>
</evidence>
<dbReference type="PANTHER" id="PTHR10350:SF6">
    <property type="entry name" value="NUCLEAR PORE COMPLEX PROTEIN NUP155"/>
    <property type="match status" value="1"/>
</dbReference>
<reference evidence="8 9" key="1">
    <citation type="journal article" date="2018" name="Genome Biol. Evol.">
        <title>Multiple Roots of Fruiting Body Formation in Amoebozoa.</title>
        <authorList>
            <person name="Hillmann F."/>
            <person name="Forbes G."/>
            <person name="Novohradska S."/>
            <person name="Ferling I."/>
            <person name="Riege K."/>
            <person name="Groth M."/>
            <person name="Westermann M."/>
            <person name="Marz M."/>
            <person name="Spaller T."/>
            <person name="Winckler T."/>
            <person name="Schaap P."/>
            <person name="Glockner G."/>
        </authorList>
    </citation>
    <scope>NUCLEOTIDE SEQUENCE [LARGE SCALE GENOMIC DNA]</scope>
    <source>
        <strain evidence="8 9">Jena</strain>
    </source>
</reference>
<dbReference type="GO" id="GO:0006606">
    <property type="term" value="P:protein import into nucleus"/>
    <property type="evidence" value="ECO:0007669"/>
    <property type="project" value="TreeGrafter"/>
</dbReference>
<dbReference type="InterPro" id="IPR014908">
    <property type="entry name" value="Nucleoporin_Nup133/Nup155_N"/>
</dbReference>
<comment type="similarity">
    <text evidence="2">Belongs to the non-repetitive/WGA-negative nucleoporin family.</text>
</comment>